<comment type="caution">
    <text evidence="1">The sequence shown here is derived from an EMBL/GenBank/DDBJ whole genome shotgun (WGS) entry which is preliminary data.</text>
</comment>
<dbReference type="OrthoDB" id="772582at2"/>
<dbReference type="EMBL" id="SWBO01000002">
    <property type="protein sequence ID" value="TKC02609.1"/>
    <property type="molecule type" value="Genomic_DNA"/>
</dbReference>
<reference evidence="1 2" key="1">
    <citation type="submission" date="2019-04" db="EMBL/GenBank/DDBJ databases">
        <title>Pedobacter sp. AR-2-6 sp. nov., isolated from Arctic soil.</title>
        <authorList>
            <person name="Dahal R.H."/>
            <person name="Kim D.-U."/>
        </authorList>
    </citation>
    <scope>NUCLEOTIDE SEQUENCE [LARGE SCALE GENOMIC DNA]</scope>
    <source>
        <strain evidence="1 2">AR-2-6</strain>
    </source>
</reference>
<accession>A0A4U1C9N0</accession>
<keyword evidence="1" id="KW-0031">Aminopeptidase</keyword>
<dbReference type="AlphaFoldDB" id="A0A4U1C9N0"/>
<dbReference type="GO" id="GO:0004177">
    <property type="term" value="F:aminopeptidase activity"/>
    <property type="evidence" value="ECO:0007669"/>
    <property type="project" value="UniProtKB-KW"/>
</dbReference>
<keyword evidence="1" id="KW-0378">Hydrolase</keyword>
<evidence type="ECO:0000313" key="1">
    <source>
        <dbReference type="EMBL" id="TKC02609.1"/>
    </source>
</evidence>
<sequence length="77" mass="8731">MENIIQQINQKYEGEINHIQKVGKVEISITLNRDVKTADFAQKLQDDLVKIIDELTIVKINIVDADGNLCDTFSSNQ</sequence>
<dbReference type="Proteomes" id="UP000310477">
    <property type="component" value="Unassembled WGS sequence"/>
</dbReference>
<protein>
    <submittedName>
        <fullName evidence="1">M18 family aminopeptidase</fullName>
    </submittedName>
</protein>
<keyword evidence="1" id="KW-0645">Protease</keyword>
<organism evidence="1 2">
    <name type="scientific">Pedobacter cryotolerans</name>
    <dbReference type="NCBI Taxonomy" id="2571270"/>
    <lineage>
        <taxon>Bacteria</taxon>
        <taxon>Pseudomonadati</taxon>
        <taxon>Bacteroidota</taxon>
        <taxon>Sphingobacteriia</taxon>
        <taxon>Sphingobacteriales</taxon>
        <taxon>Sphingobacteriaceae</taxon>
        <taxon>Pedobacter</taxon>
    </lineage>
</organism>
<evidence type="ECO:0000313" key="2">
    <source>
        <dbReference type="Proteomes" id="UP000310477"/>
    </source>
</evidence>
<name>A0A4U1C9N0_9SPHI</name>
<keyword evidence="2" id="KW-1185">Reference proteome</keyword>
<gene>
    <name evidence="1" type="ORF">FA045_04870</name>
</gene>
<proteinExistence type="predicted"/>
<dbReference type="RefSeq" id="WP_136875040.1">
    <property type="nucleotide sequence ID" value="NZ_SWBO01000002.1"/>
</dbReference>